<accession>A0AAD5E7I5</accession>
<dbReference type="GO" id="GO:0015179">
    <property type="term" value="F:L-amino acid transmembrane transporter activity"/>
    <property type="evidence" value="ECO:0007669"/>
    <property type="project" value="TreeGrafter"/>
</dbReference>
<feature type="transmembrane region" description="Helical" evidence="8">
    <location>
        <begin position="336"/>
        <end position="357"/>
    </location>
</feature>
<evidence type="ECO:0000256" key="5">
    <source>
        <dbReference type="ARBA" id="ARBA00022970"/>
    </source>
</evidence>
<organism evidence="10 11">
    <name type="scientific">Umbelopsis ramanniana AG</name>
    <dbReference type="NCBI Taxonomy" id="1314678"/>
    <lineage>
        <taxon>Eukaryota</taxon>
        <taxon>Fungi</taxon>
        <taxon>Fungi incertae sedis</taxon>
        <taxon>Mucoromycota</taxon>
        <taxon>Mucoromycotina</taxon>
        <taxon>Umbelopsidomycetes</taxon>
        <taxon>Umbelopsidales</taxon>
        <taxon>Umbelopsidaceae</taxon>
        <taxon>Umbelopsis</taxon>
    </lineage>
</organism>
<evidence type="ECO:0000256" key="8">
    <source>
        <dbReference type="SAM" id="Phobius"/>
    </source>
</evidence>
<dbReference type="PANTHER" id="PTHR22950:SF692">
    <property type="entry name" value="TRANSMEMBRANE AMINO ACID TRANSPORTER FAMILY PROTEIN"/>
    <property type="match status" value="1"/>
</dbReference>
<dbReference type="GeneID" id="75915952"/>
<evidence type="ECO:0000256" key="6">
    <source>
        <dbReference type="ARBA" id="ARBA00022989"/>
    </source>
</evidence>
<evidence type="ECO:0000313" key="11">
    <source>
        <dbReference type="Proteomes" id="UP001206595"/>
    </source>
</evidence>
<feature type="transmembrane region" description="Helical" evidence="8">
    <location>
        <begin position="363"/>
        <end position="385"/>
    </location>
</feature>
<feature type="domain" description="Amino acid transporter transmembrane" evidence="9">
    <location>
        <begin position="35"/>
        <end position="414"/>
    </location>
</feature>
<evidence type="ECO:0000313" key="10">
    <source>
        <dbReference type="EMBL" id="KAI8577760.1"/>
    </source>
</evidence>
<comment type="subcellular location">
    <subcellularLocation>
        <location evidence="1">Membrane</location>
        <topology evidence="1">Multi-pass membrane protein</topology>
    </subcellularLocation>
</comment>
<feature type="transmembrane region" description="Helical" evidence="8">
    <location>
        <begin position="179"/>
        <end position="199"/>
    </location>
</feature>
<dbReference type="GO" id="GO:0005774">
    <property type="term" value="C:vacuolar membrane"/>
    <property type="evidence" value="ECO:0007669"/>
    <property type="project" value="TreeGrafter"/>
</dbReference>
<dbReference type="AlphaFoldDB" id="A0AAD5E7I5"/>
<evidence type="ECO:0000259" key="9">
    <source>
        <dbReference type="Pfam" id="PF01490"/>
    </source>
</evidence>
<evidence type="ECO:0000256" key="4">
    <source>
        <dbReference type="ARBA" id="ARBA00022692"/>
    </source>
</evidence>
<dbReference type="Proteomes" id="UP001206595">
    <property type="component" value="Unassembled WGS sequence"/>
</dbReference>
<comment type="caution">
    <text evidence="10">The sequence shown here is derived from an EMBL/GenBank/DDBJ whole genome shotgun (WGS) entry which is preliminary data.</text>
</comment>
<feature type="transmembrane region" description="Helical" evidence="8">
    <location>
        <begin position="295"/>
        <end position="315"/>
    </location>
</feature>
<reference evidence="10" key="1">
    <citation type="submission" date="2021-06" db="EMBL/GenBank/DDBJ databases">
        <authorList>
            <consortium name="DOE Joint Genome Institute"/>
            <person name="Mondo S.J."/>
            <person name="Amses K.R."/>
            <person name="Simmons D.R."/>
            <person name="Longcore J.E."/>
            <person name="Seto K."/>
            <person name="Alves G.H."/>
            <person name="Bonds A.E."/>
            <person name="Quandt C.A."/>
            <person name="Davis W.J."/>
            <person name="Chang Y."/>
            <person name="Letcher P.M."/>
            <person name="Powell M.J."/>
            <person name="Kuo A."/>
            <person name="Labutti K."/>
            <person name="Pangilinan J."/>
            <person name="Andreopoulos W."/>
            <person name="Tritt A."/>
            <person name="Riley R."/>
            <person name="Hundley H."/>
            <person name="Johnson J."/>
            <person name="Lipzen A."/>
            <person name="Barry K."/>
            <person name="Berbee M.L."/>
            <person name="Buchler N.E."/>
            <person name="Grigoriev I.V."/>
            <person name="Spatafora J.W."/>
            <person name="Stajich J.E."/>
            <person name="James T.Y."/>
        </authorList>
    </citation>
    <scope>NUCLEOTIDE SEQUENCE</scope>
    <source>
        <strain evidence="10">AG</strain>
    </source>
</reference>
<gene>
    <name evidence="10" type="ORF">K450DRAFT_250696</name>
</gene>
<keyword evidence="11" id="KW-1185">Reference proteome</keyword>
<feature type="transmembrane region" description="Helical" evidence="8">
    <location>
        <begin position="154"/>
        <end position="172"/>
    </location>
</feature>
<evidence type="ECO:0000256" key="2">
    <source>
        <dbReference type="ARBA" id="ARBA00008066"/>
    </source>
</evidence>
<comment type="similarity">
    <text evidence="2">Belongs to the amino acid/polyamine transporter 2 family.</text>
</comment>
<feature type="transmembrane region" description="Helical" evidence="8">
    <location>
        <begin position="42"/>
        <end position="61"/>
    </location>
</feature>
<reference evidence="10" key="2">
    <citation type="journal article" date="2022" name="Proc. Natl. Acad. Sci. U.S.A.">
        <title>Diploid-dominant life cycles characterize the early evolution of Fungi.</title>
        <authorList>
            <person name="Amses K.R."/>
            <person name="Simmons D.R."/>
            <person name="Longcore J.E."/>
            <person name="Mondo S.J."/>
            <person name="Seto K."/>
            <person name="Jeronimo G.H."/>
            <person name="Bonds A.E."/>
            <person name="Quandt C.A."/>
            <person name="Davis W.J."/>
            <person name="Chang Y."/>
            <person name="Federici B.A."/>
            <person name="Kuo A."/>
            <person name="LaButti K."/>
            <person name="Pangilinan J."/>
            <person name="Andreopoulos W."/>
            <person name="Tritt A."/>
            <person name="Riley R."/>
            <person name="Hundley H."/>
            <person name="Johnson J."/>
            <person name="Lipzen A."/>
            <person name="Barry K."/>
            <person name="Lang B.F."/>
            <person name="Cuomo C.A."/>
            <person name="Buchler N.E."/>
            <person name="Grigoriev I.V."/>
            <person name="Spatafora J.W."/>
            <person name="Stajich J.E."/>
            <person name="James T.Y."/>
        </authorList>
    </citation>
    <scope>NUCLEOTIDE SEQUENCE</scope>
    <source>
        <strain evidence="10">AG</strain>
    </source>
</reference>
<proteinExistence type="inferred from homology"/>
<dbReference type="Pfam" id="PF01490">
    <property type="entry name" value="Aa_trans"/>
    <property type="match status" value="1"/>
</dbReference>
<evidence type="ECO:0000256" key="3">
    <source>
        <dbReference type="ARBA" id="ARBA00022448"/>
    </source>
</evidence>
<sequence>MMPKDVNSNPTVDVDIISDSSSFDNVDDPTATRSHGGSLWHAYVNIVCIVAGTGALSLPYALKQGGWIGILILFLAWFMSITTGRLLVKCLYAGGPKRLSSYKDIGTVAFGPIGGWVIFFFNFIILIGASILYYVLIGQNLHSLLKGTPGELTLALWVIIPGVVVAIPFIFIKSMKEVAFTSAIGAFATLAVVLIVLISSLQNLPTGPIEHDDVIWDQFPVALSTIAFSFAGNMVYPNVERSMKNPQQWNKAVTLGLSSCSVMYFLTAVPGYYIYGTTALSPVYNNLANQGARMASQIIITIHVLLAVPILLTSLSLDFEAMFGITQERRGKTGEFLMRASLRIIIMVVVCIVAIYVPYFGDLLSLIGSFSNCLLVFTFPVVCYLKLTGVRNKPIYMLAWYALTVLLGIVGLIFGTIDAVEALINDFQGAA</sequence>
<keyword evidence="7 8" id="KW-0472">Membrane</keyword>
<feature type="transmembrane region" description="Helical" evidence="8">
    <location>
        <begin position="397"/>
        <end position="417"/>
    </location>
</feature>
<dbReference type="InterPro" id="IPR013057">
    <property type="entry name" value="AA_transpt_TM"/>
</dbReference>
<name>A0AAD5E7I5_UMBRA</name>
<keyword evidence="3" id="KW-0813">Transport</keyword>
<dbReference type="PANTHER" id="PTHR22950">
    <property type="entry name" value="AMINO ACID TRANSPORTER"/>
    <property type="match status" value="1"/>
</dbReference>
<dbReference type="RefSeq" id="XP_051442764.1">
    <property type="nucleotide sequence ID" value="XM_051590609.1"/>
</dbReference>
<keyword evidence="5" id="KW-0029">Amino-acid transport</keyword>
<dbReference type="Gene3D" id="1.20.1740.10">
    <property type="entry name" value="Amino acid/polyamine transporter I"/>
    <property type="match status" value="1"/>
</dbReference>
<keyword evidence="6 8" id="KW-1133">Transmembrane helix</keyword>
<evidence type="ECO:0000256" key="1">
    <source>
        <dbReference type="ARBA" id="ARBA00004141"/>
    </source>
</evidence>
<evidence type="ECO:0000256" key="7">
    <source>
        <dbReference type="ARBA" id="ARBA00023136"/>
    </source>
</evidence>
<feature type="transmembrane region" description="Helical" evidence="8">
    <location>
        <begin position="251"/>
        <end position="275"/>
    </location>
</feature>
<dbReference type="EMBL" id="MU620937">
    <property type="protein sequence ID" value="KAI8577760.1"/>
    <property type="molecule type" value="Genomic_DNA"/>
</dbReference>
<protein>
    <recommendedName>
        <fullName evidence="9">Amino acid transporter transmembrane domain-containing protein</fullName>
    </recommendedName>
</protein>
<feature type="transmembrane region" description="Helical" evidence="8">
    <location>
        <begin position="109"/>
        <end position="134"/>
    </location>
</feature>
<feature type="transmembrane region" description="Helical" evidence="8">
    <location>
        <begin position="67"/>
        <end position="88"/>
    </location>
</feature>
<keyword evidence="4 8" id="KW-0812">Transmembrane</keyword>
<feature type="transmembrane region" description="Helical" evidence="8">
    <location>
        <begin position="219"/>
        <end position="239"/>
    </location>
</feature>